<dbReference type="GO" id="GO:0008195">
    <property type="term" value="F:phosphatidate phosphatase activity"/>
    <property type="evidence" value="ECO:0007669"/>
    <property type="project" value="InterPro"/>
</dbReference>
<name>A0A7C3KIX7_9CYAN</name>
<feature type="domain" description="Phosphatidate phosphatase APP1 catalytic" evidence="1">
    <location>
        <begin position="162"/>
        <end position="317"/>
    </location>
</feature>
<dbReference type="AlphaFoldDB" id="A0A7C3KIX7"/>
<dbReference type="InterPro" id="IPR052935">
    <property type="entry name" value="Mg2+_PAP"/>
</dbReference>
<dbReference type="Pfam" id="PF09949">
    <property type="entry name" value="APP1_cat"/>
    <property type="match status" value="1"/>
</dbReference>
<reference evidence="2" key="1">
    <citation type="journal article" date="2020" name="mSystems">
        <title>Genome- and Community-Level Interaction Insights into Carbon Utilization and Element Cycling Functions of Hydrothermarchaeota in Hydrothermal Sediment.</title>
        <authorList>
            <person name="Zhou Z."/>
            <person name="Liu Y."/>
            <person name="Xu W."/>
            <person name="Pan J."/>
            <person name="Luo Z.H."/>
            <person name="Li M."/>
        </authorList>
    </citation>
    <scope>NUCLEOTIDE SEQUENCE [LARGE SCALE GENOMIC DNA]</scope>
    <source>
        <strain evidence="2">SpSt-418</strain>
    </source>
</reference>
<protein>
    <submittedName>
        <fullName evidence="2">DUF2183 domain-containing protein</fullName>
    </submittedName>
</protein>
<organism evidence="2">
    <name type="scientific">Oscillatoriales cyanobacterium SpSt-418</name>
    <dbReference type="NCBI Taxonomy" id="2282169"/>
    <lineage>
        <taxon>Bacteria</taxon>
        <taxon>Bacillati</taxon>
        <taxon>Cyanobacteriota</taxon>
        <taxon>Cyanophyceae</taxon>
        <taxon>Oscillatoriophycideae</taxon>
        <taxon>Oscillatoriales</taxon>
    </lineage>
</organism>
<dbReference type="EMBL" id="DSRU01000436">
    <property type="protein sequence ID" value="HFN01684.1"/>
    <property type="molecule type" value="Genomic_DNA"/>
</dbReference>
<accession>A0A7C3KIX7</accession>
<gene>
    <name evidence="2" type="ORF">ENR64_28865</name>
</gene>
<sequence length="377" mass="43412">MLRGIRLISAAMSRLDKLRDAAKRKVTQVLGLPEDPICIMPYRGYGTPDRLYLKGRVLQDQGIKLREENASLWQNIRNMYRRFESDEIAGARVRAYFGTDQQEVISDDEGFFQVKFELSDQLSHCDRLWQPITLELLEPLPKNSPPIQVESEIMVVSEAAQFGVISDIDDTIMLTAATDLLKMIRIAYLGNERTRRPFPGVAEFYHALQRGQGCDDKNPIFYVSSSAWNMYDLFEKFMDFNHIPYGPILLRDIELSPDNLLSFEHESHKVEQIAPILDSLPHLPFILMGDSGQKDAEIYQQLVQHYPDRILAIYIRDVTPNNADRYRELEAIARQVEAADCEFFVFPETQIAIEHAIAHGWVDPKNSDNLRDRPHSE</sequence>
<dbReference type="InterPro" id="IPR019236">
    <property type="entry name" value="APP1_cat"/>
</dbReference>
<dbReference type="PANTHER" id="PTHR28208">
    <property type="entry name" value="PHOSPHATIDATE PHOSPHATASE APP1"/>
    <property type="match status" value="1"/>
</dbReference>
<proteinExistence type="predicted"/>
<comment type="caution">
    <text evidence="2">The sequence shown here is derived from an EMBL/GenBank/DDBJ whole genome shotgun (WGS) entry which is preliminary data.</text>
</comment>
<evidence type="ECO:0000313" key="2">
    <source>
        <dbReference type="EMBL" id="HFN01684.1"/>
    </source>
</evidence>
<dbReference type="PANTHER" id="PTHR28208:SF3">
    <property type="entry name" value="PHOSPHATIDATE PHOSPHATASE APP1"/>
    <property type="match status" value="1"/>
</dbReference>
<evidence type="ECO:0000259" key="1">
    <source>
        <dbReference type="Pfam" id="PF09949"/>
    </source>
</evidence>